<dbReference type="InterPro" id="IPR025889">
    <property type="entry name" value="GSP17M-like_dom"/>
</dbReference>
<dbReference type="RefSeq" id="WP_207598145.1">
    <property type="nucleotide sequence ID" value="NZ_JAFNJU010000001.1"/>
</dbReference>
<evidence type="ECO:0000313" key="3">
    <source>
        <dbReference type="EMBL" id="MBO1263632.1"/>
    </source>
</evidence>
<comment type="caution">
    <text evidence="3">The sequence shown here is derived from an EMBL/GenBank/DDBJ whole genome shotgun (WGS) entry which is preliminary data.</text>
</comment>
<evidence type="ECO:0000313" key="4">
    <source>
        <dbReference type="Proteomes" id="UP000664218"/>
    </source>
</evidence>
<sequence>MKKIIGIFKTEELATRAIEGLRSSGYRDEEISIITKDEEKYNTLVNKVGNDITNEQDIASGAAAGAVTGGTIGGLGGLLLGLGALAIPGVGPIVAAGPIAAAITGALAGGVVGGLAGALIDYGVPETEAKEYEQRINEGDILILVEEKEEKRNEAYDNFYRNESLNRDTYRHRDRSAPYEDDSISEETGKPSYLTDSYAEKNEEVIVEVDKNKDLDKILEKNDEEVNENPAYDGGIATHDKGWNKEINKDPEKGNTNHIVDGHERQLEKDEPFEADKPYELDKKLRDVDQF</sequence>
<gene>
    <name evidence="3" type="ORF">J3A84_01075</name>
</gene>
<feature type="region of interest" description="Disordered" evidence="1">
    <location>
        <begin position="171"/>
        <end position="192"/>
    </location>
</feature>
<dbReference type="PANTHER" id="PTHR36109">
    <property type="entry name" value="MEMBRANE PROTEIN-RELATED"/>
    <property type="match status" value="1"/>
</dbReference>
<evidence type="ECO:0000256" key="1">
    <source>
        <dbReference type="SAM" id="MobiDB-lite"/>
    </source>
</evidence>
<dbReference type="Pfam" id="PF11181">
    <property type="entry name" value="YflT"/>
    <property type="match status" value="1"/>
</dbReference>
<evidence type="ECO:0000259" key="2">
    <source>
        <dbReference type="Pfam" id="PF11181"/>
    </source>
</evidence>
<dbReference type="Proteomes" id="UP000664218">
    <property type="component" value="Unassembled WGS sequence"/>
</dbReference>
<accession>A0A939H926</accession>
<feature type="region of interest" description="Disordered" evidence="1">
    <location>
        <begin position="228"/>
        <end position="291"/>
    </location>
</feature>
<dbReference type="PANTHER" id="PTHR36109:SF2">
    <property type="entry name" value="MEMBRANE PROTEIN"/>
    <property type="match status" value="1"/>
</dbReference>
<dbReference type="InterPro" id="IPR052948">
    <property type="entry name" value="Low_temp-induced_all0457"/>
</dbReference>
<dbReference type="AlphaFoldDB" id="A0A939H926"/>
<keyword evidence="4" id="KW-1185">Reference proteome</keyword>
<proteinExistence type="predicted"/>
<protein>
    <submittedName>
        <fullName evidence="3">General stress protein</fullName>
    </submittedName>
</protein>
<dbReference type="EMBL" id="JAFNJU010000001">
    <property type="protein sequence ID" value="MBO1263632.1"/>
    <property type="molecule type" value="Genomic_DNA"/>
</dbReference>
<organism evidence="3 4">
    <name type="scientific">Proteiniclasticum aestuarii</name>
    <dbReference type="NCBI Taxonomy" id="2817862"/>
    <lineage>
        <taxon>Bacteria</taxon>
        <taxon>Bacillati</taxon>
        <taxon>Bacillota</taxon>
        <taxon>Clostridia</taxon>
        <taxon>Eubacteriales</taxon>
        <taxon>Clostridiaceae</taxon>
        <taxon>Proteiniclasticum</taxon>
    </lineage>
</organism>
<feature type="compositionally biased region" description="Basic and acidic residues" evidence="1">
    <location>
        <begin position="238"/>
        <end position="291"/>
    </location>
</feature>
<reference evidence="3" key="1">
    <citation type="submission" date="2021-03" db="EMBL/GenBank/DDBJ databases">
        <title>Proteiniclasticum marinus sp. nov., isolated from tidal flat sediment.</title>
        <authorList>
            <person name="Namirimu T."/>
            <person name="Yang J.-A."/>
            <person name="Yang S.-H."/>
            <person name="Kim Y.-J."/>
            <person name="Kwon K.K."/>
        </authorList>
    </citation>
    <scope>NUCLEOTIDE SEQUENCE</scope>
    <source>
        <strain evidence="3">SCR006</strain>
    </source>
</reference>
<feature type="domain" description="General stress protein 17M-like" evidence="2">
    <location>
        <begin position="4"/>
        <end position="69"/>
    </location>
</feature>
<name>A0A939H926_9CLOT</name>